<name>A0A2P8FE17_9RHOB</name>
<keyword evidence="4 5" id="KW-0574">Periplasm</keyword>
<dbReference type="GO" id="GO:0051301">
    <property type="term" value="P:cell division"/>
    <property type="evidence" value="ECO:0007669"/>
    <property type="project" value="UniProtKB-UniRule"/>
</dbReference>
<dbReference type="GO" id="GO:0017038">
    <property type="term" value="P:protein import"/>
    <property type="evidence" value="ECO:0007669"/>
    <property type="project" value="InterPro"/>
</dbReference>
<sequence precursor="true">MTRLLATILIGLMGLGMAAPEAVAQNGPLRIEITEGVIEPLPYAVPDFVAETQGSNQVSKDISRLIAEDLSGTGLFREIPASAHISSITNFGSPVQFADWKAINAQALITGGVSVSGNSLEVKFRVWDVFAGQELGSGLRFKGTVDGWRRMAHKVADEVYSRITGEGGYFDSRVVFVSETGPKSDRKKRLAIMDYDGANLQYLTDSSAIVLAPRFSPTGDKVLYTSYETGFPEVFVLDVGSVRRNVLSTNNGGMSFSPRFSPDGKSVLLSVESGGNTDIYKVGINGGQRQRLTSGASIDTAPSFSPDGSRIVFESDRSGTQQLYVMGANGGEATRISFGQGRYGTPVWSPRGDLIAFTKQNKGRFHIGVMRTDGSEERLLTASFLDEGPTWAPNGRVIMFTRETRGTDGVSALYSVDVSGRNLKRVKLNGGGSDPSWSPLQ</sequence>
<dbReference type="InterPro" id="IPR014167">
    <property type="entry name" value="Tol-Pal_TolB"/>
</dbReference>
<feature type="chain" id="PRO_5015206374" description="Tol-Pal system protein TolB" evidence="5">
    <location>
        <begin position="25"/>
        <end position="441"/>
    </location>
</feature>
<evidence type="ECO:0000256" key="5">
    <source>
        <dbReference type="HAMAP-Rule" id="MF_00671"/>
    </source>
</evidence>
<feature type="domain" description="TolB N-terminal" evidence="6">
    <location>
        <begin position="29"/>
        <end position="135"/>
    </location>
</feature>
<evidence type="ECO:0000313" key="7">
    <source>
        <dbReference type="EMBL" id="PSL19969.1"/>
    </source>
</evidence>
<evidence type="ECO:0000256" key="1">
    <source>
        <dbReference type="ARBA" id="ARBA00004418"/>
    </source>
</evidence>
<keyword evidence="5" id="KW-0131">Cell cycle</keyword>
<evidence type="ECO:0000313" key="8">
    <source>
        <dbReference type="Proteomes" id="UP000240418"/>
    </source>
</evidence>
<dbReference type="Proteomes" id="UP000240418">
    <property type="component" value="Unassembled WGS sequence"/>
</dbReference>
<dbReference type="EMBL" id="PYGJ01000004">
    <property type="protein sequence ID" value="PSL19969.1"/>
    <property type="molecule type" value="Genomic_DNA"/>
</dbReference>
<evidence type="ECO:0000256" key="2">
    <source>
        <dbReference type="ARBA" id="ARBA00009820"/>
    </source>
</evidence>
<dbReference type="InterPro" id="IPR007195">
    <property type="entry name" value="TolB_N"/>
</dbReference>
<dbReference type="SUPFAM" id="SSF69304">
    <property type="entry name" value="Tricorn protease N-terminal domain"/>
    <property type="match status" value="1"/>
</dbReference>
<protein>
    <recommendedName>
        <fullName evidence="5">Tol-Pal system protein TolB</fullName>
    </recommendedName>
</protein>
<evidence type="ECO:0000256" key="3">
    <source>
        <dbReference type="ARBA" id="ARBA00022729"/>
    </source>
</evidence>
<dbReference type="Gene3D" id="2.120.10.30">
    <property type="entry name" value="TolB, C-terminal domain"/>
    <property type="match status" value="1"/>
</dbReference>
<dbReference type="InterPro" id="IPR011659">
    <property type="entry name" value="WD40"/>
</dbReference>
<comment type="subunit">
    <text evidence="5">The Tol-Pal system is composed of five core proteins: the inner membrane proteins TolA, TolQ and TolR, the periplasmic protein TolB and the outer membrane protein Pal. They form a network linking the inner and outer membranes and the peptidoglycan layer.</text>
</comment>
<comment type="caution">
    <text evidence="7">The sequence shown here is derived from an EMBL/GenBank/DDBJ whole genome shotgun (WGS) entry which is preliminary data.</text>
</comment>
<gene>
    <name evidence="5" type="primary">tolB</name>
    <name evidence="7" type="ORF">CLV88_10427</name>
</gene>
<proteinExistence type="inferred from homology"/>
<dbReference type="GO" id="GO:0042597">
    <property type="term" value="C:periplasmic space"/>
    <property type="evidence" value="ECO:0007669"/>
    <property type="project" value="UniProtKB-SubCell"/>
</dbReference>
<dbReference type="SUPFAM" id="SSF52964">
    <property type="entry name" value="TolB, N-terminal domain"/>
    <property type="match status" value="1"/>
</dbReference>
<reference evidence="7 8" key="1">
    <citation type="submission" date="2018-03" db="EMBL/GenBank/DDBJ databases">
        <title>Genomic Encyclopedia of Archaeal and Bacterial Type Strains, Phase II (KMG-II): from individual species to whole genera.</title>
        <authorList>
            <person name="Goeker M."/>
        </authorList>
    </citation>
    <scope>NUCLEOTIDE SEQUENCE [LARGE SCALE GENOMIC DNA]</scope>
    <source>
        <strain evidence="7 8">DSM 100673</strain>
    </source>
</reference>
<dbReference type="OrthoDB" id="9802240at2"/>
<comment type="function">
    <text evidence="5">Part of the Tol-Pal system, which plays a role in outer membrane invagination during cell division and is important for maintaining outer membrane integrity.</text>
</comment>
<dbReference type="Pfam" id="PF07676">
    <property type="entry name" value="PD40"/>
    <property type="match status" value="4"/>
</dbReference>
<comment type="subcellular location">
    <subcellularLocation>
        <location evidence="1 5">Periplasm</location>
    </subcellularLocation>
</comment>
<feature type="signal peptide" evidence="5">
    <location>
        <begin position="1"/>
        <end position="24"/>
    </location>
</feature>
<dbReference type="NCBIfam" id="TIGR02800">
    <property type="entry name" value="propeller_TolB"/>
    <property type="match status" value="1"/>
</dbReference>
<organism evidence="7 8">
    <name type="scientific">Shimia abyssi</name>
    <dbReference type="NCBI Taxonomy" id="1662395"/>
    <lineage>
        <taxon>Bacteria</taxon>
        <taxon>Pseudomonadati</taxon>
        <taxon>Pseudomonadota</taxon>
        <taxon>Alphaproteobacteria</taxon>
        <taxon>Rhodobacterales</taxon>
        <taxon>Roseobacteraceae</taxon>
    </lineage>
</organism>
<keyword evidence="3 5" id="KW-0732">Signal</keyword>
<dbReference type="PANTHER" id="PTHR36842">
    <property type="entry name" value="PROTEIN TOLB HOMOLOG"/>
    <property type="match status" value="1"/>
</dbReference>
<dbReference type="HAMAP" id="MF_00671">
    <property type="entry name" value="TolB"/>
    <property type="match status" value="1"/>
</dbReference>
<dbReference type="PANTHER" id="PTHR36842:SF1">
    <property type="entry name" value="PROTEIN TOLB"/>
    <property type="match status" value="1"/>
</dbReference>
<evidence type="ECO:0000256" key="4">
    <source>
        <dbReference type="ARBA" id="ARBA00022764"/>
    </source>
</evidence>
<dbReference type="AlphaFoldDB" id="A0A2P8FE17"/>
<dbReference type="Gene3D" id="3.40.50.10070">
    <property type="entry name" value="TolB, N-terminal domain"/>
    <property type="match status" value="1"/>
</dbReference>
<accession>A0A2P8FE17</accession>
<comment type="similarity">
    <text evidence="2 5">Belongs to the TolB family.</text>
</comment>
<dbReference type="Pfam" id="PF04052">
    <property type="entry name" value="TolB_N"/>
    <property type="match status" value="1"/>
</dbReference>
<evidence type="ECO:0000259" key="6">
    <source>
        <dbReference type="Pfam" id="PF04052"/>
    </source>
</evidence>
<keyword evidence="8" id="KW-1185">Reference proteome</keyword>
<dbReference type="RefSeq" id="WP_106607997.1">
    <property type="nucleotide sequence ID" value="NZ_PYGJ01000004.1"/>
</dbReference>
<keyword evidence="5" id="KW-0132">Cell division</keyword>
<dbReference type="InterPro" id="IPR011042">
    <property type="entry name" value="6-blade_b-propeller_TolB-like"/>
</dbReference>